<dbReference type="AlphaFoldDB" id="A0A7S4ERE4"/>
<protein>
    <submittedName>
        <fullName evidence="5">Uncharacterized protein</fullName>
    </submittedName>
</protein>
<dbReference type="PANTHER" id="PTHR24178">
    <property type="entry name" value="MOLTING PROTEIN MLT-4"/>
    <property type="match status" value="1"/>
</dbReference>
<evidence type="ECO:0000256" key="2">
    <source>
        <dbReference type="ARBA" id="ARBA00023043"/>
    </source>
</evidence>
<evidence type="ECO:0000313" key="5">
    <source>
        <dbReference type="EMBL" id="CAE0748115.1"/>
    </source>
</evidence>
<gene>
    <name evidence="5" type="ORF">PCAR00345_LOCUS697</name>
</gene>
<feature type="repeat" description="ANK" evidence="3">
    <location>
        <begin position="231"/>
        <end position="263"/>
    </location>
</feature>
<dbReference type="InterPro" id="IPR002110">
    <property type="entry name" value="Ankyrin_rpt"/>
</dbReference>
<feature type="repeat" description="ANK" evidence="3">
    <location>
        <begin position="198"/>
        <end position="230"/>
    </location>
</feature>
<dbReference type="InterPro" id="IPR036770">
    <property type="entry name" value="Ankyrin_rpt-contain_sf"/>
</dbReference>
<dbReference type="PROSITE" id="PS50088">
    <property type="entry name" value="ANK_REPEAT"/>
    <property type="match status" value="3"/>
</dbReference>
<dbReference type="PANTHER" id="PTHR24178:SF9">
    <property type="entry name" value="ANK_REP_REGION DOMAIN-CONTAINING PROTEIN"/>
    <property type="match status" value="1"/>
</dbReference>
<organism evidence="5">
    <name type="scientific">Chrysotila carterae</name>
    <name type="common">Marine alga</name>
    <name type="synonym">Syracosphaera carterae</name>
    <dbReference type="NCBI Taxonomy" id="13221"/>
    <lineage>
        <taxon>Eukaryota</taxon>
        <taxon>Haptista</taxon>
        <taxon>Haptophyta</taxon>
        <taxon>Prymnesiophyceae</taxon>
        <taxon>Isochrysidales</taxon>
        <taxon>Isochrysidaceae</taxon>
        <taxon>Chrysotila</taxon>
    </lineage>
</organism>
<proteinExistence type="predicted"/>
<dbReference type="PROSITE" id="PS50297">
    <property type="entry name" value="ANK_REP_REGION"/>
    <property type="match status" value="2"/>
</dbReference>
<dbReference type="Pfam" id="PF12796">
    <property type="entry name" value="Ank_2"/>
    <property type="match status" value="2"/>
</dbReference>
<keyword evidence="1" id="KW-0677">Repeat</keyword>
<feature type="region of interest" description="Disordered" evidence="4">
    <location>
        <begin position="1"/>
        <end position="29"/>
    </location>
</feature>
<name>A0A7S4ERE4_CHRCT</name>
<feature type="compositionally biased region" description="Low complexity" evidence="4">
    <location>
        <begin position="16"/>
        <end position="27"/>
    </location>
</feature>
<dbReference type="EMBL" id="HBIZ01001238">
    <property type="protein sequence ID" value="CAE0748115.1"/>
    <property type="molecule type" value="Transcribed_RNA"/>
</dbReference>
<reference evidence="5" key="1">
    <citation type="submission" date="2021-01" db="EMBL/GenBank/DDBJ databases">
        <authorList>
            <person name="Corre E."/>
            <person name="Pelletier E."/>
            <person name="Niang G."/>
            <person name="Scheremetjew M."/>
            <person name="Finn R."/>
            <person name="Kale V."/>
            <person name="Holt S."/>
            <person name="Cochrane G."/>
            <person name="Meng A."/>
            <person name="Brown T."/>
            <person name="Cohen L."/>
        </authorList>
    </citation>
    <scope>NUCLEOTIDE SEQUENCE</scope>
    <source>
        <strain evidence="5">CCMP645</strain>
    </source>
</reference>
<dbReference type="Gene3D" id="1.25.40.20">
    <property type="entry name" value="Ankyrin repeat-containing domain"/>
    <property type="match status" value="1"/>
</dbReference>
<evidence type="ECO:0000256" key="4">
    <source>
        <dbReference type="SAM" id="MobiDB-lite"/>
    </source>
</evidence>
<sequence length="417" mass="43505">MPAFLAGDRRKKWSKHVSSSSMHGGSVYQMDRQIKSSVTGGDQAGDFTMQIDAASEDRVDRPVTVHDGSFFAAHVLSGKPATPQERVLVEAAAWSNKATEEKRRNASKARDASGSSAVASSAIHAVRSWWLLTGVHFSLRTASLVRRPKAAVKSDAASDPSLIQVLPASVCKAVGMGKITVARAWLAVGGDVNARDANERTLLMIAAAESRLAIVTELLSRGAAPDLKQSQGCTALLLACMTSNEGVIQALLDAGADVNAKSRLELTPLIMACRAGHSTIVRLLLNAGARADQPDSAGSTAAMHALHAGSAAALMVLRQHAKGGATHNTAAAAAGKSGKVEMVQDCRALGSEHVSATDLEAARAAAAMKADAMAREILADEAASASAGVSKKLRRKHASAADEGQHAPRRVGSRRRR</sequence>
<dbReference type="SMART" id="SM00248">
    <property type="entry name" value="ANK"/>
    <property type="match status" value="3"/>
</dbReference>
<evidence type="ECO:0000256" key="3">
    <source>
        <dbReference type="PROSITE-ProRule" id="PRU00023"/>
    </source>
</evidence>
<evidence type="ECO:0000256" key="1">
    <source>
        <dbReference type="ARBA" id="ARBA00022737"/>
    </source>
</evidence>
<dbReference type="SUPFAM" id="SSF48403">
    <property type="entry name" value="Ankyrin repeat"/>
    <property type="match status" value="1"/>
</dbReference>
<feature type="compositionally biased region" description="Basic residues" evidence="4">
    <location>
        <begin position="407"/>
        <end position="417"/>
    </location>
</feature>
<feature type="region of interest" description="Disordered" evidence="4">
    <location>
        <begin position="383"/>
        <end position="417"/>
    </location>
</feature>
<accession>A0A7S4ERE4</accession>
<feature type="repeat" description="ANK" evidence="3">
    <location>
        <begin position="264"/>
        <end position="296"/>
    </location>
</feature>
<keyword evidence="2 3" id="KW-0040">ANK repeat</keyword>